<evidence type="ECO:0000313" key="6">
    <source>
        <dbReference type="Proteomes" id="UP000633418"/>
    </source>
</evidence>
<dbReference type="EMBL" id="CP077095">
    <property type="protein sequence ID" value="QXI40005.1"/>
    <property type="molecule type" value="Genomic_DNA"/>
</dbReference>
<proteinExistence type="predicted"/>
<sequence>MEVRQQQLVRHLRQRFVALVALSCCAWLGMAGMLVFVWLHRAQLGIASYAWFVAGVVLSLALLLCLVIIAVRLKTTMQVRSRLLSRLEHASGHDELTGLLNRRGFDCALAQQLEGRRAFTLLYLDLDGFKQVNDGHGHELGDQVLRAVAQGWERTLRAGDVLARLGGDEFVLITQASGVQVDALCERLIAVAGLALAEELPGLRIGVSIGIAACPGQGCEARHLLASADSAMLAAKAQGKSRYQRALCETSYPTH</sequence>
<dbReference type="GO" id="GO:0005886">
    <property type="term" value="C:plasma membrane"/>
    <property type="evidence" value="ECO:0007669"/>
    <property type="project" value="TreeGrafter"/>
</dbReference>
<dbReference type="GO" id="GO:0052621">
    <property type="term" value="F:diguanylate cyclase activity"/>
    <property type="evidence" value="ECO:0007669"/>
    <property type="project" value="UniProtKB-EC"/>
</dbReference>
<dbReference type="InterPro" id="IPR029787">
    <property type="entry name" value="Nucleotide_cyclase"/>
</dbReference>
<evidence type="ECO:0000256" key="1">
    <source>
        <dbReference type="ARBA" id="ARBA00012528"/>
    </source>
</evidence>
<comment type="catalytic activity">
    <reaction evidence="2">
        <text>2 GTP = 3',3'-c-di-GMP + 2 diphosphate</text>
        <dbReference type="Rhea" id="RHEA:24898"/>
        <dbReference type="ChEBI" id="CHEBI:33019"/>
        <dbReference type="ChEBI" id="CHEBI:37565"/>
        <dbReference type="ChEBI" id="CHEBI:58805"/>
        <dbReference type="EC" id="2.7.7.65"/>
    </reaction>
</comment>
<dbReference type="PANTHER" id="PTHR45138">
    <property type="entry name" value="REGULATORY COMPONENTS OF SENSORY TRANSDUCTION SYSTEM"/>
    <property type="match status" value="1"/>
</dbReference>
<keyword evidence="3" id="KW-1133">Transmembrane helix</keyword>
<dbReference type="GO" id="GO:0043709">
    <property type="term" value="P:cell adhesion involved in single-species biofilm formation"/>
    <property type="evidence" value="ECO:0007669"/>
    <property type="project" value="TreeGrafter"/>
</dbReference>
<evidence type="ECO:0000256" key="2">
    <source>
        <dbReference type="ARBA" id="ARBA00034247"/>
    </source>
</evidence>
<dbReference type="SMART" id="SM00267">
    <property type="entry name" value="GGDEF"/>
    <property type="match status" value="1"/>
</dbReference>
<feature type="domain" description="GGDEF" evidence="4">
    <location>
        <begin position="117"/>
        <end position="248"/>
    </location>
</feature>
<dbReference type="InterPro" id="IPR050469">
    <property type="entry name" value="Diguanylate_Cyclase"/>
</dbReference>
<dbReference type="NCBIfam" id="TIGR00254">
    <property type="entry name" value="GGDEF"/>
    <property type="match status" value="1"/>
</dbReference>
<reference evidence="5 6" key="2">
    <citation type="journal article" date="2021" name="Microorganisms">
        <title>The Ever-Expanding Pseudomonas Genus: Description of 43 New Species and Partition of the Pseudomonas putida Group.</title>
        <authorList>
            <person name="Girard L."/>
            <person name="Lood C."/>
            <person name="Hofte M."/>
            <person name="Vandamme P."/>
            <person name="Rokni-Zadeh H."/>
            <person name="van Noort V."/>
            <person name="Lavigne R."/>
            <person name="De Mot R."/>
        </authorList>
    </citation>
    <scope>NUCLEOTIDE SEQUENCE [LARGE SCALE GENOMIC DNA]</scope>
    <source>
        <strain evidence="5 6">RW9S1A</strain>
    </source>
</reference>
<dbReference type="CDD" id="cd01949">
    <property type="entry name" value="GGDEF"/>
    <property type="match status" value="1"/>
</dbReference>
<organism evidence="5 6">
    <name type="scientific">Pseudomonas xantholysinigenes</name>
    <dbReference type="NCBI Taxonomy" id="2745490"/>
    <lineage>
        <taxon>Bacteria</taxon>
        <taxon>Pseudomonadati</taxon>
        <taxon>Pseudomonadota</taxon>
        <taxon>Gammaproteobacteria</taxon>
        <taxon>Pseudomonadales</taxon>
        <taxon>Pseudomonadaceae</taxon>
        <taxon>Pseudomonas</taxon>
    </lineage>
</organism>
<keyword evidence="6" id="KW-1185">Reference proteome</keyword>
<dbReference type="AlphaFoldDB" id="A0A9E6PYQ1"/>
<dbReference type="EC" id="2.7.7.65" evidence="1"/>
<dbReference type="InterPro" id="IPR043128">
    <property type="entry name" value="Rev_trsase/Diguanyl_cyclase"/>
</dbReference>
<feature type="transmembrane region" description="Helical" evidence="3">
    <location>
        <begin position="51"/>
        <end position="73"/>
    </location>
</feature>
<feature type="transmembrane region" description="Helical" evidence="3">
    <location>
        <begin position="16"/>
        <end position="39"/>
    </location>
</feature>
<dbReference type="Pfam" id="PF00990">
    <property type="entry name" value="GGDEF"/>
    <property type="match status" value="1"/>
</dbReference>
<protein>
    <recommendedName>
        <fullName evidence="1">diguanylate cyclase</fullName>
        <ecNumber evidence="1">2.7.7.65</ecNumber>
    </recommendedName>
</protein>
<gene>
    <name evidence="5" type="ORF">HU772_007985</name>
</gene>
<dbReference type="SUPFAM" id="SSF55073">
    <property type="entry name" value="Nucleotide cyclase"/>
    <property type="match status" value="1"/>
</dbReference>
<keyword evidence="3" id="KW-0812">Transmembrane</keyword>
<dbReference type="Proteomes" id="UP000633418">
    <property type="component" value="Chromosome"/>
</dbReference>
<dbReference type="RefSeq" id="WP_186661905.1">
    <property type="nucleotide sequence ID" value="NZ_CP077095.1"/>
</dbReference>
<keyword evidence="3" id="KW-0472">Membrane</keyword>
<dbReference type="GO" id="GO:1902201">
    <property type="term" value="P:negative regulation of bacterial-type flagellum-dependent cell motility"/>
    <property type="evidence" value="ECO:0007669"/>
    <property type="project" value="TreeGrafter"/>
</dbReference>
<dbReference type="PANTHER" id="PTHR45138:SF9">
    <property type="entry name" value="DIGUANYLATE CYCLASE DGCM-RELATED"/>
    <property type="match status" value="1"/>
</dbReference>
<dbReference type="Gene3D" id="3.30.70.270">
    <property type="match status" value="1"/>
</dbReference>
<dbReference type="InterPro" id="IPR000160">
    <property type="entry name" value="GGDEF_dom"/>
</dbReference>
<name>A0A9E6PYQ1_9PSED</name>
<dbReference type="KEGG" id="pxn:HU772_007985"/>
<reference evidence="5 6" key="1">
    <citation type="journal article" date="2020" name="Microorganisms">
        <title>Reliable Identification of Environmental Pseudomonas Isolates Using the rpoD Gene.</title>
        <authorList>
            <consortium name="The Broad Institute Genome Sequencing Platform"/>
            <person name="Girard L."/>
            <person name="Lood C."/>
            <person name="Rokni-Zadeh H."/>
            <person name="van Noort V."/>
            <person name="Lavigne R."/>
            <person name="De Mot R."/>
        </authorList>
    </citation>
    <scope>NUCLEOTIDE SEQUENCE [LARGE SCALE GENOMIC DNA]</scope>
    <source>
        <strain evidence="5 6">RW9S1A</strain>
    </source>
</reference>
<evidence type="ECO:0000259" key="4">
    <source>
        <dbReference type="PROSITE" id="PS50887"/>
    </source>
</evidence>
<evidence type="ECO:0000313" key="5">
    <source>
        <dbReference type="EMBL" id="QXI40005.1"/>
    </source>
</evidence>
<accession>A0A9E6PYQ1</accession>
<evidence type="ECO:0000256" key="3">
    <source>
        <dbReference type="SAM" id="Phobius"/>
    </source>
</evidence>
<dbReference type="PROSITE" id="PS50887">
    <property type="entry name" value="GGDEF"/>
    <property type="match status" value="1"/>
</dbReference>